<sequence length="116" mass="12869">LCLLRQASEAAASSDELLRQLADREERACSKWKLDFSRFLRLSSCLRSQWSHRSSSDGGSSEGTSCRLAVGDGNRRKKTLATGALKVDCDSWKRRCRALEAAIASSADWSSPREFV</sequence>
<proteinExistence type="predicted"/>
<reference evidence="2" key="1">
    <citation type="submission" date="2016-11" db="UniProtKB">
        <authorList>
            <consortium name="WormBaseParasite"/>
        </authorList>
    </citation>
    <scope>IDENTIFICATION</scope>
</reference>
<accession>A0A1I8IMV5</accession>
<dbReference type="Proteomes" id="UP000095280">
    <property type="component" value="Unplaced"/>
</dbReference>
<organism evidence="1 2">
    <name type="scientific">Macrostomum lignano</name>
    <dbReference type="NCBI Taxonomy" id="282301"/>
    <lineage>
        <taxon>Eukaryota</taxon>
        <taxon>Metazoa</taxon>
        <taxon>Spiralia</taxon>
        <taxon>Lophotrochozoa</taxon>
        <taxon>Platyhelminthes</taxon>
        <taxon>Rhabditophora</taxon>
        <taxon>Macrostomorpha</taxon>
        <taxon>Macrostomida</taxon>
        <taxon>Macrostomidae</taxon>
        <taxon>Macrostomum</taxon>
    </lineage>
</organism>
<name>A0A1I8IMV5_9PLAT</name>
<dbReference type="AlphaFoldDB" id="A0A1I8IMV5"/>
<keyword evidence="1" id="KW-1185">Reference proteome</keyword>
<evidence type="ECO:0000313" key="1">
    <source>
        <dbReference type="Proteomes" id="UP000095280"/>
    </source>
</evidence>
<dbReference type="WBParaSite" id="maker-uti_cns_0014224-snap-gene-0.5-mRNA-1">
    <property type="protein sequence ID" value="maker-uti_cns_0014224-snap-gene-0.5-mRNA-1"/>
    <property type="gene ID" value="maker-uti_cns_0014224-snap-gene-0.5"/>
</dbReference>
<protein>
    <submittedName>
        <fullName evidence="2">DUF630 domain-containing protein</fullName>
    </submittedName>
</protein>
<evidence type="ECO:0000313" key="2">
    <source>
        <dbReference type="WBParaSite" id="maker-uti_cns_0014224-snap-gene-0.5-mRNA-1"/>
    </source>
</evidence>